<evidence type="ECO:0000313" key="2">
    <source>
        <dbReference type="EMBL" id="PWA08524.1"/>
    </source>
</evidence>
<dbReference type="SUPFAM" id="SSF53901">
    <property type="entry name" value="Thiolase-like"/>
    <property type="match status" value="1"/>
</dbReference>
<dbReference type="GO" id="GO:0016747">
    <property type="term" value="F:acyltransferase activity, transferring groups other than amino-acyl groups"/>
    <property type="evidence" value="ECO:0007669"/>
    <property type="project" value="InterPro"/>
</dbReference>
<dbReference type="InterPro" id="IPR002155">
    <property type="entry name" value="Thiolase"/>
</dbReference>
<accession>A0A2U1JUA2</accession>
<gene>
    <name evidence="2" type="ORF">DCC39_14700</name>
</gene>
<dbReference type="PANTHER" id="PTHR42870:SF2">
    <property type="entry name" value="LIPID-TRANSFER PROTEIN, PUTATIVE-RELATED"/>
    <property type="match status" value="1"/>
</dbReference>
<dbReference type="OrthoDB" id="9785768at2"/>
<protein>
    <recommendedName>
        <fullName evidence="1">Thiolase C-terminal domain-containing protein</fullName>
    </recommendedName>
</protein>
<dbReference type="Proteomes" id="UP000245998">
    <property type="component" value="Unassembled WGS sequence"/>
</dbReference>
<comment type="caution">
    <text evidence="2">The sequence shown here is derived from an EMBL/GenBank/DDBJ whole genome shotgun (WGS) entry which is preliminary data.</text>
</comment>
<evidence type="ECO:0000313" key="3">
    <source>
        <dbReference type="Proteomes" id="UP000245998"/>
    </source>
</evidence>
<dbReference type="InterPro" id="IPR016039">
    <property type="entry name" value="Thiolase-like"/>
</dbReference>
<dbReference type="EMBL" id="QCZG01000036">
    <property type="protein sequence ID" value="PWA08524.1"/>
    <property type="molecule type" value="Genomic_DNA"/>
</dbReference>
<name>A0A2U1JUA2_9BACI</name>
<dbReference type="PIRSF" id="PIRSF000429">
    <property type="entry name" value="Ac-CoA_Ac_transf"/>
    <property type="match status" value="1"/>
</dbReference>
<dbReference type="InterPro" id="IPR055140">
    <property type="entry name" value="Thiolase_C_2"/>
</dbReference>
<organism evidence="2 3">
    <name type="scientific">Pueribacillus theae</name>
    <dbReference type="NCBI Taxonomy" id="2171751"/>
    <lineage>
        <taxon>Bacteria</taxon>
        <taxon>Bacillati</taxon>
        <taxon>Bacillota</taxon>
        <taxon>Bacilli</taxon>
        <taxon>Bacillales</taxon>
        <taxon>Bacillaceae</taxon>
        <taxon>Pueribacillus</taxon>
    </lineage>
</organism>
<dbReference type="AlphaFoldDB" id="A0A2U1JUA2"/>
<dbReference type="CDD" id="cd00829">
    <property type="entry name" value="SCP-x_thiolase"/>
    <property type="match status" value="1"/>
</dbReference>
<dbReference type="Pfam" id="PF22691">
    <property type="entry name" value="Thiolase_C_1"/>
    <property type="match status" value="1"/>
</dbReference>
<keyword evidence="3" id="KW-1185">Reference proteome</keyword>
<feature type="domain" description="Thiolase C-terminal" evidence="1">
    <location>
        <begin position="241"/>
        <end position="384"/>
    </location>
</feature>
<evidence type="ECO:0000259" key="1">
    <source>
        <dbReference type="Pfam" id="PF22691"/>
    </source>
</evidence>
<proteinExistence type="predicted"/>
<dbReference type="Gene3D" id="3.40.47.10">
    <property type="match status" value="1"/>
</dbReference>
<sequence>MSLKGKAAIVGYGETVFQKKSNKNLFQLASEAAKKAVEHASLSFSDIDGIITLSPLSLNARLNLPLAEFLGMRPTYSDEVSVLGASGGYALKKAAEAITAKTARNILVVGADLNTLYHKANDLRPFQEDYDTLYGSSPNNAYALAANLHSHLYGTTIEQRAKIAIDQRYNASFNENSLYGKKGLLTVDDIVNSPVVSSPLHLFEIVSPCDGAIAFVVSPAEDAKQICSTPVIIDGAGFSNGHYTLSQSELFTNGLVTPIKKASETAFQMAGITTEHIDVLGLYDCYTIAVILSLEDMGFCRKGEGGRFVEEHDLTFKGDLPVNTSGGQLSVGQPGDAGGMVNVVEVVRQLMEQAGERQIKDCEIGVANTNGGYFSTECTLVLRRG</sequence>
<dbReference type="PANTHER" id="PTHR42870">
    <property type="entry name" value="ACETYL-COA C-ACETYLTRANSFERASE"/>
    <property type="match status" value="1"/>
</dbReference>
<reference evidence="2 3" key="1">
    <citation type="submission" date="2018-04" db="EMBL/GenBank/DDBJ databases">
        <title>Camelliibacillus theae gen. nov., sp. nov., isolated from Pu'er tea.</title>
        <authorList>
            <person name="Niu L."/>
        </authorList>
    </citation>
    <scope>NUCLEOTIDE SEQUENCE [LARGE SCALE GENOMIC DNA]</scope>
    <source>
        <strain evidence="2 3">T8</strain>
    </source>
</reference>
<dbReference type="RefSeq" id="WP_116555659.1">
    <property type="nucleotide sequence ID" value="NZ_QCZG01000036.1"/>
</dbReference>